<sequence length="197" mass="21504">MQNTINRRRLAMLGASLLLAACAAPVTRVEVGEVVIGKRMAVKVDAAWNQFGGGLTAGVPTWTMEGITIDALRFYTDVKDGQTFGPANPPKGRQPLIFKASMQTADIVAMFQSLQTLDGSSFSLDKLEPAEFLGGTGFRVEYSTVRKVDEVPLKGVAYGRVRDGELFLVSYSAPRLVFFPRYQPRVESLIKGITLRG</sequence>
<gene>
    <name evidence="2" type="ORF">LXT13_10005</name>
</gene>
<evidence type="ECO:0000313" key="3">
    <source>
        <dbReference type="Proteomes" id="UP001200741"/>
    </source>
</evidence>
<proteinExistence type="predicted"/>
<evidence type="ECO:0008006" key="4">
    <source>
        <dbReference type="Google" id="ProtNLM"/>
    </source>
</evidence>
<evidence type="ECO:0000256" key="1">
    <source>
        <dbReference type="SAM" id="SignalP"/>
    </source>
</evidence>
<accession>A0ABS8XSQ7</accession>
<keyword evidence="1" id="KW-0732">Signal</keyword>
<evidence type="ECO:0000313" key="2">
    <source>
        <dbReference type="EMBL" id="MCE4554765.1"/>
    </source>
</evidence>
<dbReference type="EMBL" id="JAJTWU010000003">
    <property type="protein sequence ID" value="MCE4554765.1"/>
    <property type="molecule type" value="Genomic_DNA"/>
</dbReference>
<reference evidence="2 3" key="1">
    <citation type="submission" date="2021-12" db="EMBL/GenBank/DDBJ databases">
        <title>Genome seq of P8.</title>
        <authorList>
            <person name="Seo T."/>
        </authorList>
    </citation>
    <scope>NUCLEOTIDE SEQUENCE [LARGE SCALE GENOMIC DNA]</scope>
    <source>
        <strain evidence="2 3">P8</strain>
    </source>
</reference>
<organism evidence="2 3">
    <name type="scientific">Pelomonas cellulosilytica</name>
    <dbReference type="NCBI Taxonomy" id="2906762"/>
    <lineage>
        <taxon>Bacteria</taxon>
        <taxon>Pseudomonadati</taxon>
        <taxon>Pseudomonadota</taxon>
        <taxon>Betaproteobacteria</taxon>
        <taxon>Burkholderiales</taxon>
        <taxon>Sphaerotilaceae</taxon>
        <taxon>Roseateles</taxon>
    </lineage>
</organism>
<dbReference type="RefSeq" id="WP_233371774.1">
    <property type="nucleotide sequence ID" value="NZ_JAJTWU010000003.1"/>
</dbReference>
<dbReference type="Proteomes" id="UP001200741">
    <property type="component" value="Unassembled WGS sequence"/>
</dbReference>
<protein>
    <recommendedName>
        <fullName evidence="4">Lipoprotein</fullName>
    </recommendedName>
</protein>
<feature type="signal peptide" evidence="1">
    <location>
        <begin position="1"/>
        <end position="23"/>
    </location>
</feature>
<keyword evidence="3" id="KW-1185">Reference proteome</keyword>
<dbReference type="PROSITE" id="PS51257">
    <property type="entry name" value="PROKAR_LIPOPROTEIN"/>
    <property type="match status" value="1"/>
</dbReference>
<feature type="chain" id="PRO_5046740678" description="Lipoprotein" evidence="1">
    <location>
        <begin position="24"/>
        <end position="197"/>
    </location>
</feature>
<comment type="caution">
    <text evidence="2">The sequence shown here is derived from an EMBL/GenBank/DDBJ whole genome shotgun (WGS) entry which is preliminary data.</text>
</comment>
<name>A0ABS8XSQ7_9BURK</name>